<dbReference type="EnsemblPlants" id="Solyc02g021103.1.1">
    <property type="protein sequence ID" value="Solyc02g021103.1.1"/>
    <property type="gene ID" value="Solyc02g021103.1"/>
</dbReference>
<evidence type="ECO:0000313" key="3">
    <source>
        <dbReference type="EnsemblPlants" id="Solyc02g021103.1.1"/>
    </source>
</evidence>
<feature type="domain" description="Reverse transcriptase/retrotransposon-derived protein RNase H-like" evidence="2">
    <location>
        <begin position="185"/>
        <end position="226"/>
    </location>
</feature>
<evidence type="ECO:0000259" key="2">
    <source>
        <dbReference type="Pfam" id="PF17919"/>
    </source>
</evidence>
<reference evidence="3" key="2">
    <citation type="submission" date="2019-01" db="UniProtKB">
        <authorList>
            <consortium name="EnsemblPlants"/>
        </authorList>
    </citation>
    <scope>IDENTIFICATION</scope>
    <source>
        <strain evidence="3">cv. Heinz 1706</strain>
    </source>
</reference>
<dbReference type="InterPro" id="IPR043128">
    <property type="entry name" value="Rev_trsase/Diguanyl_cyclase"/>
</dbReference>
<dbReference type="PANTHER" id="PTHR37984">
    <property type="entry name" value="PROTEIN CBG26694"/>
    <property type="match status" value="1"/>
</dbReference>
<dbReference type="STRING" id="4081.A0A3Q7FGF5"/>
<dbReference type="InterPro" id="IPR043502">
    <property type="entry name" value="DNA/RNA_pol_sf"/>
</dbReference>
<dbReference type="SUPFAM" id="SSF56672">
    <property type="entry name" value="DNA/RNA polymerases"/>
    <property type="match status" value="1"/>
</dbReference>
<dbReference type="PANTHER" id="PTHR37984:SF5">
    <property type="entry name" value="PROTEIN NYNRIN-LIKE"/>
    <property type="match status" value="1"/>
</dbReference>
<dbReference type="InterPro" id="IPR041577">
    <property type="entry name" value="RT_RNaseH_2"/>
</dbReference>
<protein>
    <recommendedName>
        <fullName evidence="2">Reverse transcriptase/retrotransposon-derived protein RNase H-like domain-containing protein</fullName>
    </recommendedName>
</protein>
<sequence>MTPPELEELRKQLKEILETGRIRPSKAPYGAPVLFKKKRDGSLRLCIDYRVLNKICSIDLGRTSTLPTWLSRKATTKCASQRGMSKRQHTEHASGCDAYRLNQCTRHLFKRVKCEFDQNEVHFLGHAIIQGELQMDETKINAIQEWEAHTKGTELQSFLGLVHEWLLRKATPLTELLKQNKLWVWSKEYQKAFEGFKAAVTKVSILTLPDFSKTFEIHTDALDFSIVES</sequence>
<dbReference type="Proteomes" id="UP000004994">
    <property type="component" value="Chromosome 2"/>
</dbReference>
<accession>A0A3Q7FGF5</accession>
<keyword evidence="4" id="KW-1185">Reference proteome</keyword>
<organism evidence="3">
    <name type="scientific">Solanum lycopersicum</name>
    <name type="common">Tomato</name>
    <name type="synonym">Lycopersicon esculentum</name>
    <dbReference type="NCBI Taxonomy" id="4081"/>
    <lineage>
        <taxon>Eukaryota</taxon>
        <taxon>Viridiplantae</taxon>
        <taxon>Streptophyta</taxon>
        <taxon>Embryophyta</taxon>
        <taxon>Tracheophyta</taxon>
        <taxon>Spermatophyta</taxon>
        <taxon>Magnoliopsida</taxon>
        <taxon>eudicotyledons</taxon>
        <taxon>Gunneridae</taxon>
        <taxon>Pentapetalae</taxon>
        <taxon>asterids</taxon>
        <taxon>lamiids</taxon>
        <taxon>Solanales</taxon>
        <taxon>Solanaceae</taxon>
        <taxon>Solanoideae</taxon>
        <taxon>Solaneae</taxon>
        <taxon>Solanum</taxon>
        <taxon>Solanum subgen. Lycopersicon</taxon>
    </lineage>
</organism>
<dbReference type="InterPro" id="IPR050951">
    <property type="entry name" value="Retrovirus_Pol_polyprotein"/>
</dbReference>
<keyword evidence="1" id="KW-0511">Multifunctional enzyme</keyword>
<proteinExistence type="predicted"/>
<evidence type="ECO:0000256" key="1">
    <source>
        <dbReference type="ARBA" id="ARBA00023268"/>
    </source>
</evidence>
<dbReference type="Gene3D" id="3.10.10.10">
    <property type="entry name" value="HIV Type 1 Reverse Transcriptase, subunit A, domain 1"/>
    <property type="match status" value="1"/>
</dbReference>
<dbReference type="Gramene" id="Solyc02g021103.1.1">
    <property type="protein sequence ID" value="Solyc02g021103.1.1"/>
    <property type="gene ID" value="Solyc02g021103.1"/>
</dbReference>
<name>A0A3Q7FGF5_SOLLC</name>
<dbReference type="Pfam" id="PF17919">
    <property type="entry name" value="RT_RNaseH_2"/>
    <property type="match status" value="1"/>
</dbReference>
<evidence type="ECO:0000313" key="4">
    <source>
        <dbReference type="Proteomes" id="UP000004994"/>
    </source>
</evidence>
<dbReference type="GO" id="GO:0003824">
    <property type="term" value="F:catalytic activity"/>
    <property type="evidence" value="ECO:0007669"/>
    <property type="project" value="UniProtKB-KW"/>
</dbReference>
<dbReference type="InParanoid" id="A0A3Q7FGF5"/>
<dbReference type="AlphaFoldDB" id="A0A3Q7FGF5"/>
<reference evidence="3" key="1">
    <citation type="journal article" date="2012" name="Nature">
        <title>The tomato genome sequence provides insights into fleshy fruit evolution.</title>
        <authorList>
            <consortium name="Tomato Genome Consortium"/>
        </authorList>
    </citation>
    <scope>NUCLEOTIDE SEQUENCE [LARGE SCALE GENOMIC DNA]</scope>
    <source>
        <strain evidence="3">cv. Heinz 1706</strain>
    </source>
</reference>
<dbReference type="Gene3D" id="3.30.70.270">
    <property type="match status" value="1"/>
</dbReference>